<proteinExistence type="predicted"/>
<evidence type="ECO:0000256" key="1">
    <source>
        <dbReference type="ARBA" id="ARBA00022603"/>
    </source>
</evidence>
<organism evidence="3 4">
    <name type="scientific">Branchiostoma lanceolatum</name>
    <name type="common">Common lancelet</name>
    <name type="synonym">Amphioxus lanceolatum</name>
    <dbReference type="NCBI Taxonomy" id="7740"/>
    <lineage>
        <taxon>Eukaryota</taxon>
        <taxon>Metazoa</taxon>
        <taxon>Chordata</taxon>
        <taxon>Cephalochordata</taxon>
        <taxon>Leptocardii</taxon>
        <taxon>Amphioxiformes</taxon>
        <taxon>Branchiostomatidae</taxon>
        <taxon>Branchiostoma</taxon>
    </lineage>
</organism>
<evidence type="ECO:0000313" key="3">
    <source>
        <dbReference type="EMBL" id="CAH1277304.1"/>
    </source>
</evidence>
<evidence type="ECO:0000256" key="2">
    <source>
        <dbReference type="ARBA" id="ARBA00022679"/>
    </source>
</evidence>
<dbReference type="SUPFAM" id="SSF53335">
    <property type="entry name" value="S-adenosyl-L-methionine-dependent methyltransferases"/>
    <property type="match status" value="1"/>
</dbReference>
<comment type="caution">
    <text evidence="3">The sequence shown here is derived from an EMBL/GenBank/DDBJ whole genome shotgun (WGS) entry which is preliminary data.</text>
</comment>
<dbReference type="GO" id="GO:0008168">
    <property type="term" value="F:methyltransferase activity"/>
    <property type="evidence" value="ECO:0007669"/>
    <property type="project" value="UniProtKB-KW"/>
</dbReference>
<dbReference type="Pfam" id="PF13489">
    <property type="entry name" value="Methyltransf_23"/>
    <property type="match status" value="1"/>
</dbReference>
<gene>
    <name evidence="3" type="primary">HNMT</name>
    <name evidence="3" type="ORF">BLAG_LOCUS26120</name>
</gene>
<name>A0A8S4MNS9_BRALA</name>
<accession>A0A8S4MNS9</accession>
<sequence length="249" mass="28468">MPDSTLCESGVDVRVLGIGSGAGGIDCVILKKLLQRHSGVYNRVIEPSKDMIEQYKALLGKDTGLRSVKFDWRQQTAEEYFQAKADTQFNLIHAMHALYYVEDINAALRNMWEQLADGGYMLVAMESDESDWGTLQHKLWEEFGRGDRLASPFRMSGDIKQWFDTKGISYVTFKDETRLNVSKCFKEHSETGNLLLDFLTHTPYVADEPEVKSMVLDYIRCNSSEVDEKMLFQSITETTVAFKRCTEEK</sequence>
<dbReference type="EMBL" id="CAKMNS010000255">
    <property type="protein sequence ID" value="CAH1277304.1"/>
    <property type="molecule type" value="Genomic_DNA"/>
</dbReference>
<dbReference type="CDD" id="cd02440">
    <property type="entry name" value="AdoMet_MTases"/>
    <property type="match status" value="1"/>
</dbReference>
<keyword evidence="4" id="KW-1185">Reference proteome</keyword>
<dbReference type="OrthoDB" id="5984880at2759"/>
<dbReference type="AlphaFoldDB" id="A0A8S4MNS9"/>
<keyword evidence="2" id="KW-0808">Transferase</keyword>
<dbReference type="Gene3D" id="3.40.50.150">
    <property type="entry name" value="Vaccinia Virus protein VP39"/>
    <property type="match status" value="1"/>
</dbReference>
<reference evidence="3" key="1">
    <citation type="submission" date="2022-01" db="EMBL/GenBank/DDBJ databases">
        <authorList>
            <person name="Braso-Vives M."/>
        </authorList>
    </citation>
    <scope>NUCLEOTIDE SEQUENCE</scope>
</reference>
<protein>
    <submittedName>
        <fullName evidence="3">HNMT protein</fullName>
    </submittedName>
</protein>
<dbReference type="Proteomes" id="UP000838412">
    <property type="component" value="Unassembled WGS sequence"/>
</dbReference>
<dbReference type="FunFam" id="3.40.50.150:FF:000118">
    <property type="entry name" value="Histamine N-methyltransferase"/>
    <property type="match status" value="1"/>
</dbReference>
<evidence type="ECO:0000313" key="4">
    <source>
        <dbReference type="Proteomes" id="UP000838412"/>
    </source>
</evidence>
<keyword evidence="1" id="KW-0489">Methyltransferase</keyword>
<dbReference type="GO" id="GO:0032259">
    <property type="term" value="P:methylation"/>
    <property type="evidence" value="ECO:0007669"/>
    <property type="project" value="UniProtKB-KW"/>
</dbReference>
<dbReference type="InterPro" id="IPR029063">
    <property type="entry name" value="SAM-dependent_MTases_sf"/>
</dbReference>